<evidence type="ECO:0000256" key="3">
    <source>
        <dbReference type="ARBA" id="ARBA00023239"/>
    </source>
</evidence>
<name>S3NAY8_9GAMM</name>
<evidence type="ECO:0000313" key="5">
    <source>
        <dbReference type="Proteomes" id="UP000014568"/>
    </source>
</evidence>
<keyword evidence="1" id="KW-0963">Cytoplasm</keyword>
<proteinExistence type="predicted"/>
<dbReference type="InterPro" id="IPR028978">
    <property type="entry name" value="Chorismate_lyase_/UTRA_dom_sf"/>
</dbReference>
<keyword evidence="5" id="KW-1185">Reference proteome</keyword>
<keyword evidence="2" id="KW-0831">Ubiquinone biosynthesis</keyword>
<dbReference type="EMBL" id="ATGI01000032">
    <property type="protein sequence ID" value="EPF71534.1"/>
    <property type="molecule type" value="Genomic_DNA"/>
</dbReference>
<dbReference type="SUPFAM" id="SSF64288">
    <property type="entry name" value="Chorismate lyase-like"/>
    <property type="match status" value="1"/>
</dbReference>
<accession>S3NAY8</accession>
<evidence type="ECO:0000313" key="4">
    <source>
        <dbReference type="EMBL" id="EPF71534.1"/>
    </source>
</evidence>
<dbReference type="GO" id="GO:0008813">
    <property type="term" value="F:chorismate lyase activity"/>
    <property type="evidence" value="ECO:0007669"/>
    <property type="project" value="InterPro"/>
</dbReference>
<dbReference type="InterPro" id="IPR007440">
    <property type="entry name" value="Chorismate--pyruvate_lyase"/>
</dbReference>
<comment type="caution">
    <text evidence="4">The sequence shown here is derived from an EMBL/GenBank/DDBJ whole genome shotgun (WGS) entry which is preliminary data.</text>
</comment>
<dbReference type="Pfam" id="PF04345">
    <property type="entry name" value="Chor_lyase"/>
    <property type="match status" value="1"/>
</dbReference>
<dbReference type="GO" id="GO:0005829">
    <property type="term" value="C:cytosol"/>
    <property type="evidence" value="ECO:0007669"/>
    <property type="project" value="TreeGrafter"/>
</dbReference>
<dbReference type="RefSeq" id="WP_016656963.1">
    <property type="nucleotide sequence ID" value="NZ_KE340353.1"/>
</dbReference>
<dbReference type="eggNOG" id="COG3161">
    <property type="taxonomic scope" value="Bacteria"/>
</dbReference>
<organism evidence="4 5">
    <name type="scientific">Acinetobacter rudis CIP 110305</name>
    <dbReference type="NCBI Taxonomy" id="421052"/>
    <lineage>
        <taxon>Bacteria</taxon>
        <taxon>Pseudomonadati</taxon>
        <taxon>Pseudomonadota</taxon>
        <taxon>Gammaproteobacteria</taxon>
        <taxon>Moraxellales</taxon>
        <taxon>Moraxellaceae</taxon>
        <taxon>Acinetobacter</taxon>
    </lineage>
</organism>
<keyword evidence="4" id="KW-0670">Pyruvate</keyword>
<dbReference type="Gene3D" id="3.40.1410.10">
    <property type="entry name" value="Chorismate lyase-like"/>
    <property type="match status" value="1"/>
</dbReference>
<sequence>MIAKPSLYKDLDPKLKTWLYASGSLTQQLTELAGGIFKVVPTRQYFEKMSQVDSRWMKMPAHHIAWVRESLLYGCEQQAWVQAKSIFPIMSLQGRARLFQHIGDQPIGRYLFDRHRPLCQRRVLKLDAGWTRQSCYTWHGCRFIVQETFLSTFEDYLTQSAN</sequence>
<dbReference type="AlphaFoldDB" id="S3NAY8"/>
<protein>
    <submittedName>
        <fullName evidence="4">Chorismate-pyruvate lyase</fullName>
    </submittedName>
</protein>
<dbReference type="STRING" id="632955.GCA_000829675_01326"/>
<dbReference type="OrthoDB" id="9789493at2"/>
<dbReference type="GO" id="GO:0006744">
    <property type="term" value="P:ubiquinone biosynthetic process"/>
    <property type="evidence" value="ECO:0007669"/>
    <property type="project" value="UniProtKB-KW"/>
</dbReference>
<dbReference type="HOGENOM" id="CLU_096824_2_1_6"/>
<reference evidence="4 5" key="1">
    <citation type="submission" date="2013-06" db="EMBL/GenBank/DDBJ databases">
        <title>The Genome Sequence of Acinetobacter rudis CIP 110305.</title>
        <authorList>
            <consortium name="The Broad Institute Genome Sequencing Platform"/>
            <consortium name="The Broad Institute Genome Sequencing Center for Infectious Disease"/>
            <person name="Cerqueira G."/>
            <person name="Feldgarden M."/>
            <person name="Courvalin P."/>
            <person name="Perichon B."/>
            <person name="Grillot-Courvalin C."/>
            <person name="Clermont D."/>
            <person name="Rocha E."/>
            <person name="Yoon E.-J."/>
            <person name="Nemec A."/>
            <person name="Young S.K."/>
            <person name="Zeng Q."/>
            <person name="Gargeya S."/>
            <person name="Fitzgerald M."/>
            <person name="Abouelleil A."/>
            <person name="Alvarado L."/>
            <person name="Berlin A.M."/>
            <person name="Chapman S.B."/>
            <person name="Dewar J."/>
            <person name="Goldberg J."/>
            <person name="Griggs A."/>
            <person name="Gujja S."/>
            <person name="Hansen M."/>
            <person name="Howarth C."/>
            <person name="Imamovic A."/>
            <person name="Larimer J."/>
            <person name="McCowan C."/>
            <person name="Murphy C."/>
            <person name="Pearson M."/>
            <person name="Priest M."/>
            <person name="Roberts A."/>
            <person name="Saif S."/>
            <person name="Shea T."/>
            <person name="Sykes S."/>
            <person name="Wortman J."/>
            <person name="Nusbaum C."/>
            <person name="Birren B."/>
        </authorList>
    </citation>
    <scope>NUCLEOTIDE SEQUENCE [LARGE SCALE GENOMIC DNA]</scope>
    <source>
        <strain evidence="4 5">CIP 110305</strain>
    </source>
</reference>
<dbReference type="PATRIC" id="fig|421052.3.peg.2508"/>
<evidence type="ECO:0000256" key="2">
    <source>
        <dbReference type="ARBA" id="ARBA00022688"/>
    </source>
</evidence>
<gene>
    <name evidence="4" type="ORF">F945_02566</name>
</gene>
<dbReference type="PANTHER" id="PTHR38683">
    <property type="entry name" value="CHORISMATE PYRUVATE-LYASE"/>
    <property type="match status" value="1"/>
</dbReference>
<evidence type="ECO:0000256" key="1">
    <source>
        <dbReference type="ARBA" id="ARBA00022490"/>
    </source>
</evidence>
<keyword evidence="3 4" id="KW-0456">Lyase</keyword>
<dbReference type="PANTHER" id="PTHR38683:SF1">
    <property type="entry name" value="CHORISMATE PYRUVATE-LYASE"/>
    <property type="match status" value="1"/>
</dbReference>
<dbReference type="Proteomes" id="UP000014568">
    <property type="component" value="Unassembled WGS sequence"/>
</dbReference>